<keyword evidence="3" id="KW-0804">Transcription</keyword>
<dbReference type="PROSITE" id="PS50949">
    <property type="entry name" value="HTH_GNTR"/>
    <property type="match status" value="1"/>
</dbReference>
<reference evidence="5 6" key="1">
    <citation type="submission" date="2018-07" db="EMBL/GenBank/DDBJ databases">
        <title>Genome sequence of Rhodococcus rhodnii ATCC 35071 from Rhodnius prolixus.</title>
        <authorList>
            <person name="Patel V."/>
            <person name="Vogel K.J."/>
        </authorList>
    </citation>
    <scope>NUCLEOTIDE SEQUENCE [LARGE SCALE GENOMIC DNA]</scope>
    <source>
        <strain evidence="5 6">ATCC 35071</strain>
    </source>
</reference>
<dbReference type="PRINTS" id="PR00035">
    <property type="entry name" value="HTHGNTR"/>
</dbReference>
<dbReference type="Pfam" id="PF07729">
    <property type="entry name" value="FCD"/>
    <property type="match status" value="1"/>
</dbReference>
<dbReference type="InterPro" id="IPR036388">
    <property type="entry name" value="WH-like_DNA-bd_sf"/>
</dbReference>
<dbReference type="InterPro" id="IPR000524">
    <property type="entry name" value="Tscrpt_reg_HTH_GntR"/>
</dbReference>
<dbReference type="SUPFAM" id="SSF48008">
    <property type="entry name" value="GntR ligand-binding domain-like"/>
    <property type="match status" value="1"/>
</dbReference>
<feature type="domain" description="HTH gntR-type" evidence="4">
    <location>
        <begin position="11"/>
        <end position="78"/>
    </location>
</feature>
<dbReference type="SUPFAM" id="SSF46785">
    <property type="entry name" value="Winged helix' DNA-binding domain"/>
    <property type="match status" value="1"/>
</dbReference>
<dbReference type="AlphaFoldDB" id="A0A6P2CI86"/>
<comment type="caution">
    <text evidence="5">The sequence shown here is derived from an EMBL/GenBank/DDBJ whole genome shotgun (WGS) entry which is preliminary data.</text>
</comment>
<dbReference type="InterPro" id="IPR011711">
    <property type="entry name" value="GntR_C"/>
</dbReference>
<dbReference type="RefSeq" id="WP_010839590.1">
    <property type="nucleotide sequence ID" value="NZ_QRCM01000001.1"/>
</dbReference>
<organism evidence="5 6">
    <name type="scientific">Rhodococcus rhodnii</name>
    <dbReference type="NCBI Taxonomy" id="38312"/>
    <lineage>
        <taxon>Bacteria</taxon>
        <taxon>Bacillati</taxon>
        <taxon>Actinomycetota</taxon>
        <taxon>Actinomycetes</taxon>
        <taxon>Mycobacteriales</taxon>
        <taxon>Nocardiaceae</taxon>
        <taxon>Rhodococcus</taxon>
    </lineage>
</organism>
<dbReference type="SMART" id="SM00895">
    <property type="entry name" value="FCD"/>
    <property type="match status" value="1"/>
</dbReference>
<gene>
    <name evidence="5" type="ORF">DW322_02785</name>
</gene>
<dbReference type="InterPro" id="IPR036390">
    <property type="entry name" value="WH_DNA-bd_sf"/>
</dbReference>
<evidence type="ECO:0000259" key="4">
    <source>
        <dbReference type="PROSITE" id="PS50949"/>
    </source>
</evidence>
<dbReference type="Proteomes" id="UP000471120">
    <property type="component" value="Unassembled WGS sequence"/>
</dbReference>
<dbReference type="CDD" id="cd07377">
    <property type="entry name" value="WHTH_GntR"/>
    <property type="match status" value="1"/>
</dbReference>
<dbReference type="Pfam" id="PF00392">
    <property type="entry name" value="GntR"/>
    <property type="match status" value="1"/>
</dbReference>
<dbReference type="Gene3D" id="1.10.10.10">
    <property type="entry name" value="Winged helix-like DNA-binding domain superfamily/Winged helix DNA-binding domain"/>
    <property type="match status" value="1"/>
</dbReference>
<evidence type="ECO:0000256" key="1">
    <source>
        <dbReference type="ARBA" id="ARBA00023015"/>
    </source>
</evidence>
<evidence type="ECO:0000313" key="5">
    <source>
        <dbReference type="EMBL" id="TXG92335.1"/>
    </source>
</evidence>
<dbReference type="InterPro" id="IPR008920">
    <property type="entry name" value="TF_FadR/GntR_C"/>
</dbReference>
<dbReference type="SMART" id="SM00345">
    <property type="entry name" value="HTH_GNTR"/>
    <property type="match status" value="1"/>
</dbReference>
<keyword evidence="2" id="KW-0238">DNA-binding</keyword>
<evidence type="ECO:0000256" key="2">
    <source>
        <dbReference type="ARBA" id="ARBA00023125"/>
    </source>
</evidence>
<keyword evidence="1" id="KW-0805">Transcription regulation</keyword>
<dbReference type="EMBL" id="QRCM01000001">
    <property type="protein sequence ID" value="TXG92335.1"/>
    <property type="molecule type" value="Genomic_DNA"/>
</dbReference>
<evidence type="ECO:0000313" key="6">
    <source>
        <dbReference type="Proteomes" id="UP000471120"/>
    </source>
</evidence>
<dbReference type="GO" id="GO:0003677">
    <property type="term" value="F:DNA binding"/>
    <property type="evidence" value="ECO:0007669"/>
    <property type="project" value="UniProtKB-KW"/>
</dbReference>
<dbReference type="GO" id="GO:0003700">
    <property type="term" value="F:DNA-binding transcription factor activity"/>
    <property type="evidence" value="ECO:0007669"/>
    <property type="project" value="InterPro"/>
</dbReference>
<accession>A0A6P2CI86</accession>
<dbReference type="PANTHER" id="PTHR43537">
    <property type="entry name" value="TRANSCRIPTIONAL REGULATOR, GNTR FAMILY"/>
    <property type="match status" value="1"/>
</dbReference>
<evidence type="ECO:0000256" key="3">
    <source>
        <dbReference type="ARBA" id="ARBA00023163"/>
    </source>
</evidence>
<sequence>MSAPTRRTRAGTTVDAVHQALRERIIDGVYQPGQRMSQEQLAAEFEVSRTPLREALQRLEADGLLVAEANRGMHVAPIVNSETEESYALRLLVEPPTVAAVIDHLTDADFAAMAKALEQMRRHRNHSRRFQKAHQQFHQVALERYPGSFRALTETMHTRIHRHQSVYLSHQRTPDDFIELDDALLTAFREHASASARRILEFHLVDAALGLVLDADPDHRFDSLLVAMRGRGIVIEHDAEGHIVRPAPVYWLDSDPVLPRTITSNLHLVYPPKQ</sequence>
<protein>
    <submittedName>
        <fullName evidence="5">GntR family transcriptional regulator</fullName>
    </submittedName>
</protein>
<proteinExistence type="predicted"/>
<dbReference type="PANTHER" id="PTHR43537:SF5">
    <property type="entry name" value="UXU OPERON TRANSCRIPTIONAL REGULATOR"/>
    <property type="match status" value="1"/>
</dbReference>
<dbReference type="Gene3D" id="1.20.120.530">
    <property type="entry name" value="GntR ligand-binding domain-like"/>
    <property type="match status" value="1"/>
</dbReference>
<name>A0A6P2CI86_9NOCA</name>